<dbReference type="EMBL" id="JAHCVI010000005">
    <property type="protein sequence ID" value="KAG7284864.1"/>
    <property type="molecule type" value="Genomic_DNA"/>
</dbReference>
<comment type="caution">
    <text evidence="2">The sequence shown here is derived from an EMBL/GenBank/DDBJ whole genome shotgun (WGS) entry which is preliminary data.</text>
</comment>
<evidence type="ECO:0000256" key="1">
    <source>
        <dbReference type="SAM" id="MobiDB-lite"/>
    </source>
</evidence>
<dbReference type="InterPro" id="IPR021842">
    <property type="entry name" value="DUF3435"/>
</dbReference>
<dbReference type="PANTHER" id="PTHR37535">
    <property type="entry name" value="FLUG DOMAIN PROTEIN"/>
    <property type="match status" value="1"/>
</dbReference>
<keyword evidence="3" id="KW-1185">Reference proteome</keyword>
<dbReference type="Proteomes" id="UP001197093">
    <property type="component" value="Unassembled WGS sequence"/>
</dbReference>
<accession>A0AAD4EP62</accession>
<dbReference type="AlphaFoldDB" id="A0AAD4EP62"/>
<evidence type="ECO:0008006" key="4">
    <source>
        <dbReference type="Google" id="ProtNLM"/>
    </source>
</evidence>
<sequence>MVGLALDDNAFASPHLTSAERVFMVKNQAPAQCTPLRWKDEWLKKPVFRRVDGSGASPDEALPYHIFNEDIKHQSLDAGMQRALTARAWRRWRANDLNGSAPDAVRDQVMRHDPRWTTFFGAYLNMAVEWDLVNSALQKELQNKLILELTQVGMWHDPRATRDMVPDEVWEEMTPDPEIEALREKREQLKGGAYRIAGQECEEEVRSLTNQIKLLEAKQRKDVRQEYREYYFKNRPTWDIDRQFGGEAGEAQEGYVQPVVELRIPERAKLAQLLCDQPLGLSDEEIRKRRIRAADLWSALCNRQEKPKRSRLHLRRQPQAVPIKEESPKPDPFPLLMSKTQCPECIGNQCLTIEERTFDYCRPAVMNDHFEDRHLESLERTARGGGNIICKHPECVNLPPLTHLDHFRHHVETVHGVTLRSGQAAMARRERKMARRKRKSARGS</sequence>
<protein>
    <recommendedName>
        <fullName evidence="4">FluG domain-containing protein</fullName>
    </recommendedName>
</protein>
<name>A0AAD4EP62_9PEZI</name>
<evidence type="ECO:0000313" key="3">
    <source>
        <dbReference type="Proteomes" id="UP001197093"/>
    </source>
</evidence>
<reference evidence="2" key="1">
    <citation type="submission" date="2023-02" db="EMBL/GenBank/DDBJ databases">
        <authorList>
            <person name="Palmer J.M."/>
        </authorList>
    </citation>
    <scope>NUCLEOTIDE SEQUENCE</scope>
    <source>
        <strain evidence="2">FW57</strain>
    </source>
</reference>
<feature type="region of interest" description="Disordered" evidence="1">
    <location>
        <begin position="422"/>
        <end position="444"/>
    </location>
</feature>
<dbReference type="Pfam" id="PF11917">
    <property type="entry name" value="DUF3435"/>
    <property type="match status" value="1"/>
</dbReference>
<gene>
    <name evidence="2" type="ORF">NEMBOFW57_009479</name>
</gene>
<proteinExistence type="predicted"/>
<dbReference type="PANTHER" id="PTHR37535:SF4">
    <property type="entry name" value="FLUG DOMAIN-CONTAINING PROTEIN"/>
    <property type="match status" value="1"/>
</dbReference>
<evidence type="ECO:0000313" key="2">
    <source>
        <dbReference type="EMBL" id="KAG7284864.1"/>
    </source>
</evidence>
<organism evidence="2 3">
    <name type="scientific">Staphylotrichum longicolle</name>
    <dbReference type="NCBI Taxonomy" id="669026"/>
    <lineage>
        <taxon>Eukaryota</taxon>
        <taxon>Fungi</taxon>
        <taxon>Dikarya</taxon>
        <taxon>Ascomycota</taxon>
        <taxon>Pezizomycotina</taxon>
        <taxon>Sordariomycetes</taxon>
        <taxon>Sordariomycetidae</taxon>
        <taxon>Sordariales</taxon>
        <taxon>Chaetomiaceae</taxon>
        <taxon>Staphylotrichum</taxon>
    </lineage>
</organism>
<feature type="compositionally biased region" description="Basic residues" evidence="1">
    <location>
        <begin position="429"/>
        <end position="444"/>
    </location>
</feature>
<feature type="region of interest" description="Disordered" evidence="1">
    <location>
        <begin position="308"/>
        <end position="332"/>
    </location>
</feature>